<accession>A0ABD2MJI0</accession>
<gene>
    <name evidence="1" type="ORF">HHI36_010683</name>
</gene>
<dbReference type="EMBL" id="JABFTP020000001">
    <property type="protein sequence ID" value="KAL3266513.1"/>
    <property type="molecule type" value="Genomic_DNA"/>
</dbReference>
<organism evidence="1 2">
    <name type="scientific">Cryptolaemus montrouzieri</name>
    <dbReference type="NCBI Taxonomy" id="559131"/>
    <lineage>
        <taxon>Eukaryota</taxon>
        <taxon>Metazoa</taxon>
        <taxon>Ecdysozoa</taxon>
        <taxon>Arthropoda</taxon>
        <taxon>Hexapoda</taxon>
        <taxon>Insecta</taxon>
        <taxon>Pterygota</taxon>
        <taxon>Neoptera</taxon>
        <taxon>Endopterygota</taxon>
        <taxon>Coleoptera</taxon>
        <taxon>Polyphaga</taxon>
        <taxon>Cucujiformia</taxon>
        <taxon>Coccinelloidea</taxon>
        <taxon>Coccinellidae</taxon>
        <taxon>Scymninae</taxon>
        <taxon>Scymnini</taxon>
        <taxon>Cryptolaemus</taxon>
    </lineage>
</organism>
<name>A0ABD2MJI0_9CUCU</name>
<evidence type="ECO:0000313" key="2">
    <source>
        <dbReference type="Proteomes" id="UP001516400"/>
    </source>
</evidence>
<dbReference type="AlphaFoldDB" id="A0ABD2MJI0"/>
<proteinExistence type="predicted"/>
<comment type="caution">
    <text evidence="1">The sequence shown here is derived from an EMBL/GenBank/DDBJ whole genome shotgun (WGS) entry which is preliminary data.</text>
</comment>
<evidence type="ECO:0000313" key="1">
    <source>
        <dbReference type="EMBL" id="KAL3266513.1"/>
    </source>
</evidence>
<keyword evidence="2" id="KW-1185">Reference proteome</keyword>
<sequence length="80" mass="9229">MTTLMSYNINNMPYRSYVDMFGSGFPNGNSYCNYYQRPLHQLDKTPSTPQSNDGECLKYFSSPANVIFCGKQVNQLPKWE</sequence>
<protein>
    <submittedName>
        <fullName evidence="1">Uncharacterized protein</fullName>
    </submittedName>
</protein>
<reference evidence="1 2" key="1">
    <citation type="journal article" date="2021" name="BMC Biol.">
        <title>Horizontally acquired antibacterial genes associated with adaptive radiation of ladybird beetles.</title>
        <authorList>
            <person name="Li H.S."/>
            <person name="Tang X.F."/>
            <person name="Huang Y.H."/>
            <person name="Xu Z.Y."/>
            <person name="Chen M.L."/>
            <person name="Du X.Y."/>
            <person name="Qiu B.Y."/>
            <person name="Chen P.T."/>
            <person name="Zhang W."/>
            <person name="Slipinski A."/>
            <person name="Escalona H.E."/>
            <person name="Waterhouse R.M."/>
            <person name="Zwick A."/>
            <person name="Pang H."/>
        </authorList>
    </citation>
    <scope>NUCLEOTIDE SEQUENCE [LARGE SCALE GENOMIC DNA]</scope>
    <source>
        <strain evidence="1">SYSU2018</strain>
    </source>
</reference>
<dbReference type="Proteomes" id="UP001516400">
    <property type="component" value="Unassembled WGS sequence"/>
</dbReference>